<feature type="transmembrane region" description="Helical" evidence="1">
    <location>
        <begin position="109"/>
        <end position="128"/>
    </location>
</feature>
<feature type="transmembrane region" description="Helical" evidence="1">
    <location>
        <begin position="229"/>
        <end position="249"/>
    </location>
</feature>
<feature type="transmembrane region" description="Helical" evidence="1">
    <location>
        <begin position="149"/>
        <end position="171"/>
    </location>
</feature>
<dbReference type="InterPro" id="IPR038330">
    <property type="entry name" value="TspO/MBR-related_sf"/>
</dbReference>
<evidence type="ECO:0000256" key="1">
    <source>
        <dbReference type="SAM" id="Phobius"/>
    </source>
</evidence>
<dbReference type="Gene3D" id="1.20.1260.100">
    <property type="entry name" value="TspO/MBR protein"/>
    <property type="match status" value="1"/>
</dbReference>
<protein>
    <submittedName>
        <fullName evidence="2">Tryptophan-rich sensory protein</fullName>
    </submittedName>
</protein>
<dbReference type="EMBL" id="WWNE01000003">
    <property type="protein sequence ID" value="NBG64727.1"/>
    <property type="molecule type" value="Genomic_DNA"/>
</dbReference>
<evidence type="ECO:0000313" key="2">
    <source>
        <dbReference type="EMBL" id="NBG64727.1"/>
    </source>
</evidence>
<organism evidence="2 3">
    <name type="scientific">Acidiluteibacter ferrifornacis</name>
    <dbReference type="NCBI Taxonomy" id="2692424"/>
    <lineage>
        <taxon>Bacteria</taxon>
        <taxon>Pseudomonadati</taxon>
        <taxon>Bacteroidota</taxon>
        <taxon>Flavobacteriia</taxon>
        <taxon>Flavobacteriales</taxon>
        <taxon>Cryomorphaceae</taxon>
        <taxon>Acidiluteibacter</taxon>
    </lineage>
</organism>
<reference evidence="2 3" key="1">
    <citation type="submission" date="2019-12" db="EMBL/GenBank/DDBJ databases">
        <authorList>
            <person name="Zhao J."/>
        </authorList>
    </citation>
    <scope>NUCLEOTIDE SEQUENCE [LARGE SCALE GENOMIC DNA]</scope>
    <source>
        <strain evidence="2 3">S-15</strain>
    </source>
</reference>
<keyword evidence="1" id="KW-0472">Membrane</keyword>
<dbReference type="AlphaFoldDB" id="A0A6N9NHQ4"/>
<feature type="transmembrane region" description="Helical" evidence="1">
    <location>
        <begin position="51"/>
        <end position="71"/>
    </location>
</feature>
<dbReference type="PANTHER" id="PTHR33802">
    <property type="entry name" value="SI:CH211-161H7.5-RELATED"/>
    <property type="match status" value="1"/>
</dbReference>
<proteinExistence type="predicted"/>
<feature type="transmembrane region" description="Helical" evidence="1">
    <location>
        <begin position="207"/>
        <end position="223"/>
    </location>
</feature>
<keyword evidence="1" id="KW-1133">Transmembrane helix</keyword>
<keyword evidence="1" id="KW-0812">Transmembrane</keyword>
<keyword evidence="3" id="KW-1185">Reference proteome</keyword>
<evidence type="ECO:0000313" key="3">
    <source>
        <dbReference type="Proteomes" id="UP000470771"/>
    </source>
</evidence>
<dbReference type="Proteomes" id="UP000470771">
    <property type="component" value="Unassembled WGS sequence"/>
</dbReference>
<feature type="transmembrane region" description="Helical" evidence="1">
    <location>
        <begin position="183"/>
        <end position="200"/>
    </location>
</feature>
<sequence length="259" mass="29190">MKSPKLLATLNAISLITTLLVNFLANAKQIFGVSMKDQSDKYANLFTPASYAFSIWGFIYLFLIAFVIYQFCQIATKKYDESITQIGPWFAIANFGSAIWVVAFMSDMIWESMAIMLVILYSLIRTTLKTNMERWHAPAKTIALVWWPISFYFGWITVATIANATALMVSIGYDGAPLTPQSWTISLMAVATAIYLIMIWKRNMREYALVGVWALIAIAVKNWEGEPTIAYIAIGLAIVIFINSGIHGFQNRKTVPFFK</sequence>
<accession>A0A6N9NHQ4</accession>
<dbReference type="PANTHER" id="PTHR33802:SF1">
    <property type="entry name" value="XK-RELATED PROTEIN"/>
    <property type="match status" value="1"/>
</dbReference>
<name>A0A6N9NHQ4_9FLAO</name>
<comment type="caution">
    <text evidence="2">The sequence shown here is derived from an EMBL/GenBank/DDBJ whole genome shotgun (WGS) entry which is preliminary data.</text>
</comment>
<feature type="transmembrane region" description="Helical" evidence="1">
    <location>
        <begin position="83"/>
        <end position="103"/>
    </location>
</feature>
<gene>
    <name evidence="2" type="ORF">GQN54_01270</name>
</gene>
<dbReference type="RefSeq" id="WP_160631168.1">
    <property type="nucleotide sequence ID" value="NZ_WWNE01000003.1"/>
</dbReference>